<name>A0A7S2QT09_9EUKA</name>
<proteinExistence type="predicted"/>
<evidence type="ECO:0000259" key="2">
    <source>
        <dbReference type="PROSITE" id="PS50191"/>
    </source>
</evidence>
<dbReference type="PANTHER" id="PTHR46277">
    <property type="entry name" value="OS03G0850700 PROTEIN"/>
    <property type="match status" value="1"/>
</dbReference>
<accession>A0A7S2QT09</accession>
<dbReference type="PANTHER" id="PTHR46277:SF3">
    <property type="entry name" value="BINDING PROTEIN, PUTATIVE-RELATED"/>
    <property type="match status" value="1"/>
</dbReference>
<sequence length="313" mass="35089">MTKTPKEFSPRGGTDTHNSMATPRTKNGQIAKCQSQERGSSISPSKEKAAVAIHRCFGTAMPFFTPRIIAVVQDYAGFVFPMFEDENLLEFSKKYMNVQLRTLQRFMVARKNDVKKATDMFEAYRKYKAEMLDTLTEEKIEKALGRGKRSSLLRMGQAKDGTVLICFRGCLIEKGVDPELFAACMAYKLLQIMDELGPYVEPRFTIAGATNKIKGAPNQPAGKLLSIFKAISKTLGDNLPETAEKIIIFPFPIIGRALWQVAKLFLDPKTANKFIFLPGSTKAHADPHQDFYKFVDKRECSPGWLGPIEEKGQ</sequence>
<dbReference type="Pfam" id="PF00650">
    <property type="entry name" value="CRAL_TRIO"/>
    <property type="match status" value="1"/>
</dbReference>
<feature type="compositionally biased region" description="Polar residues" evidence="1">
    <location>
        <begin position="15"/>
        <end position="44"/>
    </location>
</feature>
<organism evidence="3">
    <name type="scientific">Norrisiella sphaerica</name>
    <dbReference type="NCBI Taxonomy" id="552664"/>
    <lineage>
        <taxon>Eukaryota</taxon>
        <taxon>Sar</taxon>
        <taxon>Rhizaria</taxon>
        <taxon>Cercozoa</taxon>
        <taxon>Chlorarachniophyceae</taxon>
        <taxon>Norrisiella</taxon>
    </lineage>
</organism>
<protein>
    <recommendedName>
        <fullName evidence="2">CRAL-TRIO domain-containing protein</fullName>
    </recommendedName>
</protein>
<reference evidence="3" key="1">
    <citation type="submission" date="2021-01" db="EMBL/GenBank/DDBJ databases">
        <authorList>
            <person name="Corre E."/>
            <person name="Pelletier E."/>
            <person name="Niang G."/>
            <person name="Scheremetjew M."/>
            <person name="Finn R."/>
            <person name="Kale V."/>
            <person name="Holt S."/>
            <person name="Cochrane G."/>
            <person name="Meng A."/>
            <person name="Brown T."/>
            <person name="Cohen L."/>
        </authorList>
    </citation>
    <scope>NUCLEOTIDE SEQUENCE</scope>
    <source>
        <strain evidence="3">BC52</strain>
    </source>
</reference>
<feature type="region of interest" description="Disordered" evidence="1">
    <location>
        <begin position="1"/>
        <end position="45"/>
    </location>
</feature>
<evidence type="ECO:0000256" key="1">
    <source>
        <dbReference type="SAM" id="MobiDB-lite"/>
    </source>
</evidence>
<dbReference type="SUPFAM" id="SSF52087">
    <property type="entry name" value="CRAL/TRIO domain"/>
    <property type="match status" value="1"/>
</dbReference>
<dbReference type="PROSITE" id="PS50191">
    <property type="entry name" value="CRAL_TRIO"/>
    <property type="match status" value="1"/>
</dbReference>
<gene>
    <name evidence="3" type="ORF">NSPH01132_LOCUS841</name>
</gene>
<dbReference type="EMBL" id="HBHC01001450">
    <property type="protein sequence ID" value="CAD9650938.1"/>
    <property type="molecule type" value="Transcribed_RNA"/>
</dbReference>
<dbReference type="AlphaFoldDB" id="A0A7S2QT09"/>
<dbReference type="InterPro" id="IPR001251">
    <property type="entry name" value="CRAL-TRIO_dom"/>
</dbReference>
<evidence type="ECO:0000313" key="3">
    <source>
        <dbReference type="EMBL" id="CAD9650938.1"/>
    </source>
</evidence>
<dbReference type="InterPro" id="IPR036865">
    <property type="entry name" value="CRAL-TRIO_dom_sf"/>
</dbReference>
<dbReference type="SUPFAM" id="SSF46938">
    <property type="entry name" value="CRAL/TRIO N-terminal domain"/>
    <property type="match status" value="1"/>
</dbReference>
<dbReference type="Gene3D" id="3.40.525.10">
    <property type="entry name" value="CRAL-TRIO lipid binding domain"/>
    <property type="match status" value="1"/>
</dbReference>
<dbReference type="InterPro" id="IPR036273">
    <property type="entry name" value="CRAL/TRIO_N_dom_sf"/>
</dbReference>
<feature type="domain" description="CRAL-TRIO" evidence="2">
    <location>
        <begin position="155"/>
        <end position="313"/>
    </location>
</feature>